<name>A0A7D6CGU6_9ACTN</name>
<dbReference type="Gene3D" id="1.10.10.10">
    <property type="entry name" value="Winged helix-like DNA-binding domain superfamily/Winged helix DNA-binding domain"/>
    <property type="match status" value="1"/>
</dbReference>
<proteinExistence type="predicted"/>
<keyword evidence="2" id="KW-0238">DNA-binding</keyword>
<dbReference type="InterPro" id="IPR050679">
    <property type="entry name" value="Bact_HTH_transcr_reg"/>
</dbReference>
<feature type="domain" description="HTH gntR-type" evidence="4">
    <location>
        <begin position="1"/>
        <end position="63"/>
    </location>
</feature>
<evidence type="ECO:0000259" key="4">
    <source>
        <dbReference type="PROSITE" id="PS50949"/>
    </source>
</evidence>
<dbReference type="InterPro" id="IPR000524">
    <property type="entry name" value="Tscrpt_reg_HTH_GntR"/>
</dbReference>
<evidence type="ECO:0000256" key="1">
    <source>
        <dbReference type="ARBA" id="ARBA00023015"/>
    </source>
</evidence>
<dbReference type="GO" id="GO:0045892">
    <property type="term" value="P:negative regulation of DNA-templated transcription"/>
    <property type="evidence" value="ECO:0007669"/>
    <property type="project" value="TreeGrafter"/>
</dbReference>
<dbReference type="CDD" id="cd07377">
    <property type="entry name" value="WHTH_GntR"/>
    <property type="match status" value="1"/>
</dbReference>
<dbReference type="InterPro" id="IPR036390">
    <property type="entry name" value="WH_DNA-bd_sf"/>
</dbReference>
<dbReference type="PANTHER" id="PTHR44846:SF17">
    <property type="entry name" value="GNTR-FAMILY TRANSCRIPTIONAL REGULATOR"/>
    <property type="match status" value="1"/>
</dbReference>
<dbReference type="GO" id="GO:0003677">
    <property type="term" value="F:DNA binding"/>
    <property type="evidence" value="ECO:0007669"/>
    <property type="project" value="UniProtKB-KW"/>
</dbReference>
<keyword evidence="1" id="KW-0805">Transcription regulation</keyword>
<dbReference type="SUPFAM" id="SSF46785">
    <property type="entry name" value="Winged helix' DNA-binding domain"/>
    <property type="match status" value="1"/>
</dbReference>
<organism evidence="5">
    <name type="scientific">Micromonospora carbonacea</name>
    <dbReference type="NCBI Taxonomy" id="47853"/>
    <lineage>
        <taxon>Bacteria</taxon>
        <taxon>Bacillati</taxon>
        <taxon>Actinomycetota</taxon>
        <taxon>Actinomycetes</taxon>
        <taxon>Micromonosporales</taxon>
        <taxon>Micromonosporaceae</taxon>
        <taxon>Micromonospora</taxon>
    </lineage>
</organism>
<dbReference type="AlphaFoldDB" id="A0A7D6CGU6"/>
<accession>A0A7D6CGU6</accession>
<dbReference type="Pfam" id="PF00392">
    <property type="entry name" value="GntR"/>
    <property type="match status" value="1"/>
</dbReference>
<protein>
    <submittedName>
        <fullName evidence="5">GntR family transcriptional regulator</fullName>
    </submittedName>
</protein>
<sequence>MADELSKRIESGVISPGTLLPAEGALAVEFRASRGTIRQAIAVLRETGLVTTEHGRGTCVNPEFTAHISNVANKEARRQREVAAEPELAALFGVEVGATLIEDQYVTCRKSKVEAVVRTYRVANNPAGHA</sequence>
<dbReference type="PANTHER" id="PTHR44846">
    <property type="entry name" value="MANNOSYL-D-GLYCERATE TRANSPORT/METABOLISM SYSTEM REPRESSOR MNGR-RELATED"/>
    <property type="match status" value="1"/>
</dbReference>
<evidence type="ECO:0000256" key="3">
    <source>
        <dbReference type="ARBA" id="ARBA00023163"/>
    </source>
</evidence>
<dbReference type="SMART" id="SM00345">
    <property type="entry name" value="HTH_GNTR"/>
    <property type="match status" value="1"/>
</dbReference>
<dbReference type="GO" id="GO:0003700">
    <property type="term" value="F:DNA-binding transcription factor activity"/>
    <property type="evidence" value="ECO:0007669"/>
    <property type="project" value="InterPro"/>
</dbReference>
<gene>
    <name evidence="5" type="ORF">HZU44_00445</name>
</gene>
<keyword evidence="3" id="KW-0804">Transcription</keyword>
<evidence type="ECO:0000256" key="2">
    <source>
        <dbReference type="ARBA" id="ARBA00023125"/>
    </source>
</evidence>
<dbReference type="PROSITE" id="PS50949">
    <property type="entry name" value="HTH_GNTR"/>
    <property type="match status" value="1"/>
</dbReference>
<dbReference type="PRINTS" id="PR00035">
    <property type="entry name" value="HTHGNTR"/>
</dbReference>
<dbReference type="InterPro" id="IPR036388">
    <property type="entry name" value="WH-like_DNA-bd_sf"/>
</dbReference>
<dbReference type="EMBL" id="CP058905">
    <property type="protein sequence ID" value="QLK01113.1"/>
    <property type="molecule type" value="Genomic_DNA"/>
</dbReference>
<evidence type="ECO:0000313" key="5">
    <source>
        <dbReference type="EMBL" id="QLK01113.1"/>
    </source>
</evidence>
<reference evidence="5" key="1">
    <citation type="submission" date="2020-08" db="EMBL/GenBank/DDBJ databases">
        <title>A bifunctional nitrone conjugated secondary metabolite targeting the ribosome.</title>
        <authorList>
            <person name="Limbrick E.M."/>
            <person name="Graf M."/>
            <person name="Derewacz D.K."/>
            <person name="Nguyen F."/>
            <person name="Spraggins J.M."/>
            <person name="Wieland M."/>
            <person name="Ynigez-Gutierrez A.E."/>
            <person name="Reisman B.J."/>
            <person name="Zinshteyn B."/>
            <person name="McCulloch K."/>
            <person name="Iverson T.M."/>
            <person name="Green R."/>
            <person name="Wilson D.N."/>
            <person name="Bachmann B.O."/>
        </authorList>
    </citation>
    <scope>NUCLEOTIDE SEQUENCE</scope>
    <source>
        <strain evidence="5">Africana</strain>
    </source>
</reference>